<name>A0ABT2EB33_9GAMM</name>
<dbReference type="SUPFAM" id="SSF48403">
    <property type="entry name" value="Ankyrin repeat"/>
    <property type="match status" value="1"/>
</dbReference>
<gene>
    <name evidence="1" type="ORF">LLY24_05565</name>
</gene>
<evidence type="ECO:0000313" key="2">
    <source>
        <dbReference type="Proteomes" id="UP001165542"/>
    </source>
</evidence>
<organism evidence="1 2">
    <name type="scientific">Halomonas dongshanensis</name>
    <dbReference type="NCBI Taxonomy" id="2890835"/>
    <lineage>
        <taxon>Bacteria</taxon>
        <taxon>Pseudomonadati</taxon>
        <taxon>Pseudomonadota</taxon>
        <taxon>Gammaproteobacteria</taxon>
        <taxon>Oceanospirillales</taxon>
        <taxon>Halomonadaceae</taxon>
        <taxon>Halomonas</taxon>
    </lineage>
</organism>
<dbReference type="Gene3D" id="1.25.40.20">
    <property type="entry name" value="Ankyrin repeat-containing domain"/>
    <property type="match status" value="1"/>
</dbReference>
<comment type="caution">
    <text evidence="1">The sequence shown here is derived from an EMBL/GenBank/DDBJ whole genome shotgun (WGS) entry which is preliminary data.</text>
</comment>
<sequence length="130" mass="14370">MGHEEACWLLVRGGACVALKNHQGETASDIAQRKGHAALAVWLTRAQLDPNGLWAAPSDPDELPSSNRWDEAQQRHAREDRLVAYAGSIVHIPSGARYFVDDFERTLIGWHGTFDPPMDMGGYALFETPT</sequence>
<dbReference type="EMBL" id="JAJISC010000002">
    <property type="protein sequence ID" value="MCS2608791.1"/>
    <property type="molecule type" value="Genomic_DNA"/>
</dbReference>
<reference evidence="1" key="1">
    <citation type="submission" date="2021-11" db="EMBL/GenBank/DDBJ databases">
        <title>Halomonas sp., isolated from a coastal aquaculture zone in Dongshan Bay.</title>
        <authorList>
            <person name="Lin W."/>
        </authorList>
    </citation>
    <scope>NUCLEOTIDE SEQUENCE</scope>
    <source>
        <strain evidence="1">Yzlin-01</strain>
    </source>
</reference>
<dbReference type="InterPro" id="IPR036770">
    <property type="entry name" value="Ankyrin_rpt-contain_sf"/>
</dbReference>
<accession>A0ABT2EB33</accession>
<evidence type="ECO:0008006" key="3">
    <source>
        <dbReference type="Google" id="ProtNLM"/>
    </source>
</evidence>
<evidence type="ECO:0000313" key="1">
    <source>
        <dbReference type="EMBL" id="MCS2608791.1"/>
    </source>
</evidence>
<proteinExistence type="predicted"/>
<protein>
    <recommendedName>
        <fullName evidence="3">Ankyrin repeat domain-containing protein</fullName>
    </recommendedName>
</protein>
<keyword evidence="2" id="KW-1185">Reference proteome</keyword>
<dbReference type="Proteomes" id="UP001165542">
    <property type="component" value="Unassembled WGS sequence"/>
</dbReference>